<dbReference type="EMBL" id="CAVMJV010000052">
    <property type="protein sequence ID" value="CAK5083887.1"/>
    <property type="molecule type" value="Genomic_DNA"/>
</dbReference>
<protein>
    <submittedName>
        <fullName evidence="1">Uncharacterized protein</fullName>
    </submittedName>
</protein>
<dbReference type="Proteomes" id="UP001497535">
    <property type="component" value="Unassembled WGS sequence"/>
</dbReference>
<keyword evidence="2" id="KW-1185">Reference proteome</keyword>
<sequence>MLNSLPPLQPLPLIILLRKRIFLFYLLIFLITIAHTSTPSTAQQLHNQRRRLKQSNKLSKEQTPMAVLPPAFLSSSQQMEEVEEGREERETSNLNDGVDINVDDQAIERISRSLRIEKDQEDPSRLLNVFLPPTSQINNRPNRFHQFIARVTDVSVVDDPRSWDVNRTFLASVTDSSVINVHGLNAGHKYKVAILGRREAESLLIREEDILMDPVPLDFGVPSNSTSILDTFRIEYHQLDPLKRFPILDIHDLQEQREVELYIGNLSPGRDYEISVTSLREELPSVPWKGIVTTRPLKPENLNVIEINSSCVLLQWQLPIESGADRFKIAYGLLHGAQAMLKLEVLYPKQQIPLCQQILPGRAFIFAVIAEKSRQISEPSTTSHTIKPLAPKDLVVEPDFESSRFRVRVSLAPENESHTEKCQISVQSEDQNGRSEQAIVPAKNGQICEVYFDLLPGRRYEFAATALSGSSAFSTRMLRNRAVEPGFDFASFGLNLRVYPMNLWKKIKFIFKETPNNVSNSLVLEWPQSEVARLRIADLWARIVGRDSHLHFSIQPFDNPGPTIQRETGPTEPSPLVIDGLHEGECYKVLLYTVTSSGIGGEIFKILNIFNVFLVSERRFEQFIRKNAPQLDLAVGHLSSRAATIQTFYVSGTSTLFANDNQNNIRTSKKEKLKISPQCQLQIQVVDSLTSQLIVERILTLSSNEQNLQELSTSSQLPSLSLDNLKPWRKYVVNGEVICGAQNRHSSPCTPKMFRLTQVEFRTESAQPGPILNFTVRPLNSYSAQLKWQIPSEPNGLISHYIIQIEPQLENDNNDLLNEFDNIKPWTEKVIVQEQNKNNKKLNEEFKQKEFIEKILDRLKGGHKYLLQVWAVNEAGQGRGSEQFSVHQPISAPPPPDRNSIQIVTDSIKSTELSARIDLSKISDRNGKIIKLAILVAEVDIKEEEKEEEENNTKNKQKRFDNWLLLNENNGTLPTWGMVRRHSTTNIWPPFIALELLPDNKNRRFSSPSSINTSPDTSIINSIFITSIGSDFECEEKVAEQICNGPLKPGSVYRLKLRLFTSQNLWSDSPYTDPIRLELSVTESFFGQPIIFILLLFLIIFGCTGFVLFLLVTKQRNNKQKTKQQIKQLQRPESDSNQSPQKRQKHSNKNNNQNNFNNRQNGTTRSNKSEGQWHMIMAERAADCLAKLGLEQPTPPPPPPPSTIATNTQSLSSLGKDEQHHQQTISVNSPSSNFGKQLSSNLSHCSSPASSSSSSPSSSSPSQQQHLSNGGGYVLCGGTGNQDQLLFGAPHHRRSKSLRERTGVDQRLARLPSGPPPGQRHSTLLWTVLKNGNIPLERSRPVQISDFIEHVRLMSADSDFRFSEEYEQLRSVGLGQSCIAADLAPNRPKNRFTNILPYDHSRVKLKQTDDDDGSDYVNASYIPGFNSRREFIAAQGPLPSTRDHFWRLVWEQQVPAIIALTKCVEKGRDKCHQYWPDNRQRSVLYADIEVTLLTESIDYEEFTIRELRLTNLSEPGQQPRTVLHLHYQAWPDFGVPEHPVGIVHFARLFRNKLPPSPSNKPTIVHCSAGVGRSGTFIALDRLIQHIECGKPIDVFGAVFEMRLERCHMVQNEQQYIFIHQCLHYVLENFYPFLSTNNLITTTIIPPTPTTTTTNSLLLNSQQFSPGKRSFPPTFSSNNNGHLPFTCSYSSPITSSPQLTTNNRENNNFWQTTTNNFQNFHQQKSPRIDSQQQNRQNFHNNEGFFKDEDIDEGIAESGL</sequence>
<evidence type="ECO:0000313" key="1">
    <source>
        <dbReference type="EMBL" id="CAK5083887.1"/>
    </source>
</evidence>
<accession>A0ACB0ZZM9</accession>
<proteinExistence type="predicted"/>
<comment type="caution">
    <text evidence="1">The sequence shown here is derived from an EMBL/GenBank/DDBJ whole genome shotgun (WGS) entry which is preliminary data.</text>
</comment>
<reference evidence="1" key="1">
    <citation type="submission" date="2023-11" db="EMBL/GenBank/DDBJ databases">
        <authorList>
            <person name="Poullet M."/>
        </authorList>
    </citation>
    <scope>NUCLEOTIDE SEQUENCE</scope>
    <source>
        <strain evidence="1">E1834</strain>
    </source>
</reference>
<evidence type="ECO:0000313" key="2">
    <source>
        <dbReference type="Proteomes" id="UP001497535"/>
    </source>
</evidence>
<gene>
    <name evidence="1" type="ORF">MENTE1834_LOCUS31266</name>
</gene>
<name>A0ACB0ZZM9_MELEN</name>
<organism evidence="1 2">
    <name type="scientific">Meloidogyne enterolobii</name>
    <name type="common">Root-knot nematode worm</name>
    <name type="synonym">Meloidogyne mayaguensis</name>
    <dbReference type="NCBI Taxonomy" id="390850"/>
    <lineage>
        <taxon>Eukaryota</taxon>
        <taxon>Metazoa</taxon>
        <taxon>Ecdysozoa</taxon>
        <taxon>Nematoda</taxon>
        <taxon>Chromadorea</taxon>
        <taxon>Rhabditida</taxon>
        <taxon>Tylenchina</taxon>
        <taxon>Tylenchomorpha</taxon>
        <taxon>Tylenchoidea</taxon>
        <taxon>Meloidogynidae</taxon>
        <taxon>Meloidogyninae</taxon>
        <taxon>Meloidogyne</taxon>
    </lineage>
</organism>